<accession>A0ABN1I112</accession>
<dbReference type="Proteomes" id="UP001499915">
    <property type="component" value="Unassembled WGS sequence"/>
</dbReference>
<dbReference type="PANTHER" id="PTHR44147">
    <property type="entry name" value="DEHYDROGENASE/REDUCTASE SDR FAMILY MEMBER 1"/>
    <property type="match status" value="1"/>
</dbReference>
<dbReference type="InterPro" id="IPR036291">
    <property type="entry name" value="NAD(P)-bd_dom_sf"/>
</dbReference>
<dbReference type="RefSeq" id="WP_343800533.1">
    <property type="nucleotide sequence ID" value="NZ_BAAAET010000001.1"/>
</dbReference>
<name>A0ABN1I112_9GAMM</name>
<organism evidence="1 2">
    <name type="scientific">Marinobacterium maritimum</name>
    <dbReference type="NCBI Taxonomy" id="500162"/>
    <lineage>
        <taxon>Bacteria</taxon>
        <taxon>Pseudomonadati</taxon>
        <taxon>Pseudomonadota</taxon>
        <taxon>Gammaproteobacteria</taxon>
        <taxon>Oceanospirillales</taxon>
        <taxon>Oceanospirillaceae</taxon>
        <taxon>Marinobacterium</taxon>
    </lineage>
</organism>
<dbReference type="InterPro" id="IPR002347">
    <property type="entry name" value="SDR_fam"/>
</dbReference>
<evidence type="ECO:0000313" key="1">
    <source>
        <dbReference type="EMBL" id="GAA0680220.1"/>
    </source>
</evidence>
<dbReference type="PRINTS" id="PR00081">
    <property type="entry name" value="GDHRDH"/>
</dbReference>
<keyword evidence="2" id="KW-1185">Reference proteome</keyword>
<evidence type="ECO:0000313" key="2">
    <source>
        <dbReference type="Proteomes" id="UP001499915"/>
    </source>
</evidence>
<dbReference type="SUPFAM" id="SSF51735">
    <property type="entry name" value="NAD(P)-binding Rossmann-fold domains"/>
    <property type="match status" value="1"/>
</dbReference>
<gene>
    <name evidence="1" type="ORF">GCM10009104_00650</name>
</gene>
<dbReference type="EMBL" id="BAAAET010000001">
    <property type="protein sequence ID" value="GAA0680220.1"/>
    <property type="molecule type" value="Genomic_DNA"/>
</dbReference>
<reference evidence="1 2" key="1">
    <citation type="journal article" date="2019" name="Int. J. Syst. Evol. Microbiol.">
        <title>The Global Catalogue of Microorganisms (GCM) 10K type strain sequencing project: providing services to taxonomists for standard genome sequencing and annotation.</title>
        <authorList>
            <consortium name="The Broad Institute Genomics Platform"/>
            <consortium name="The Broad Institute Genome Sequencing Center for Infectious Disease"/>
            <person name="Wu L."/>
            <person name="Ma J."/>
        </authorList>
    </citation>
    <scope>NUCLEOTIDE SEQUENCE [LARGE SCALE GENOMIC DNA]</scope>
    <source>
        <strain evidence="1 2">JCM 15134</strain>
    </source>
</reference>
<dbReference type="Pfam" id="PF00106">
    <property type="entry name" value="adh_short"/>
    <property type="match status" value="1"/>
</dbReference>
<proteinExistence type="predicted"/>
<protein>
    <submittedName>
        <fullName evidence="1">SDR family NAD(P)-dependent oxidoreductase</fullName>
    </submittedName>
</protein>
<comment type="caution">
    <text evidence="1">The sequence shown here is derived from an EMBL/GenBank/DDBJ whole genome shotgun (WGS) entry which is preliminary data.</text>
</comment>
<dbReference type="PANTHER" id="PTHR44147:SF2">
    <property type="entry name" value="DEHYDROGENASE_REDUCTASE SDR FAMILY MEMBER 1"/>
    <property type="match status" value="1"/>
</dbReference>
<sequence length="297" mass="31062">MNEAANANANPRVALVTGASRGVGRGIAIALGEAGMTVYVTGRSATRSEMTLHGQPLPGTLAETADAITQAGGTGIAVPCDHADDAQVQALFEQVAREQGRLDLLVNNAIALHENLIDPGPFWSKPLDMSAILDVGLRSSYVASYYAAPLLLKSGRGLVAFTSSYGAGCYMHGPAYGAQKAGGDKMAADMAVDFEGTGVACVSLWLGPQRTERSSIAAKARPDAYGDIMQNGETPEFNGRVILALLDDPELQRLSGQTLISAELAQKYGITDAGGRQPPSFRRLLGAPLSLHPARID</sequence>
<dbReference type="Gene3D" id="3.40.50.720">
    <property type="entry name" value="NAD(P)-binding Rossmann-like Domain"/>
    <property type="match status" value="1"/>
</dbReference>